<evidence type="ECO:0000259" key="2">
    <source>
        <dbReference type="Pfam" id="PF05065"/>
    </source>
</evidence>
<evidence type="ECO:0000256" key="1">
    <source>
        <dbReference type="ARBA" id="ARBA00004328"/>
    </source>
</evidence>
<dbReference type="NCBIfam" id="TIGR01554">
    <property type="entry name" value="major_cap_HK97"/>
    <property type="match status" value="1"/>
</dbReference>
<name>A0A1V0GX26_9RHOB</name>
<dbReference type="STRING" id="147645.A6J80_05035"/>
<sequence length="388" mass="41203">MTEVKAAAGADMPGDLGAEMLGFVNELKTFRSDIQKRLEAQEDRMTMLDRKTLSRARAPLLVEADAGAPHQKAFDAYVRHGDDGALRGLPLEGKAMTSTSDAGFLAAPTVALQVQEALNSMASLRRVANVVTVESANFEMLVDMGDIASGWATEAAAQAETGTATVTRVVIPVHELSAMPKASQRLLDDAAFDVESWLAGRIADKFIRAEATAFISGDGTNKPKGFLTHARAANATATNVQIGTIASGATGDFAATNPANALIDLVYALGAQYRANATFVMNSKTAAAVRKMRDTDGRFLWADSLAMGQPPQLLGYPVLLCEDMPDIANGSASIAFGDFKSGYTIVERPDLRVLRDPFSAKPHVLFYATKRVGGGVTDARAIKLMVFG</sequence>
<accession>A0A1V0GX26</accession>
<dbReference type="Pfam" id="PF05065">
    <property type="entry name" value="Phage_capsid"/>
    <property type="match status" value="1"/>
</dbReference>
<reference evidence="3" key="1">
    <citation type="submission" date="2017-12" db="EMBL/GenBank/DDBJ databases">
        <title>FDA dAtabase for Regulatory Grade micrObial Sequences (FDA-ARGOS): Supporting development and validation of Infectious Disease Dx tests.</title>
        <authorList>
            <person name="Campos J."/>
            <person name="Goldberg B."/>
            <person name="Tallon L."/>
            <person name="Sadzewicz L."/>
            <person name="Sengamalay N."/>
            <person name="Ott S."/>
            <person name="Godinez A."/>
            <person name="Nagaraj S."/>
            <person name="Vyas G."/>
            <person name="Aluvathingal J."/>
            <person name="Nadendla S."/>
            <person name="Geyer C."/>
            <person name="Nandy P."/>
            <person name="Hobson J."/>
            <person name="Sichtig H."/>
        </authorList>
    </citation>
    <scope>NUCLEOTIDE SEQUENCE</scope>
    <source>
        <strain evidence="3">FDAARGOS_252</strain>
    </source>
</reference>
<evidence type="ECO:0000313" key="4">
    <source>
        <dbReference type="Proteomes" id="UP000191257"/>
    </source>
</evidence>
<dbReference type="EMBL" id="CP020442">
    <property type="protein sequence ID" value="ARC38423.1"/>
    <property type="molecule type" value="Genomic_DNA"/>
</dbReference>
<feature type="domain" description="Phage capsid-like C-terminal" evidence="2">
    <location>
        <begin position="103"/>
        <end position="387"/>
    </location>
</feature>
<protein>
    <submittedName>
        <fullName evidence="3">Phage major capsid protein</fullName>
    </submittedName>
</protein>
<dbReference type="SUPFAM" id="SSF56563">
    <property type="entry name" value="Major capsid protein gp5"/>
    <property type="match status" value="1"/>
</dbReference>
<dbReference type="AlphaFoldDB" id="A0A1V0GX26"/>
<dbReference type="KEGG" id="pye:A6J80_05035"/>
<proteinExistence type="predicted"/>
<dbReference type="InterPro" id="IPR054612">
    <property type="entry name" value="Phage_capsid-like_C"/>
</dbReference>
<dbReference type="Gene3D" id="3.30.2320.10">
    <property type="entry name" value="hypothetical protein PF0899 domain"/>
    <property type="match status" value="1"/>
</dbReference>
<dbReference type="InterPro" id="IPR024455">
    <property type="entry name" value="Phage_capsid"/>
</dbReference>
<organism evidence="3 4">
    <name type="scientific">Paracoccus yeei</name>
    <dbReference type="NCBI Taxonomy" id="147645"/>
    <lineage>
        <taxon>Bacteria</taxon>
        <taxon>Pseudomonadati</taxon>
        <taxon>Pseudomonadota</taxon>
        <taxon>Alphaproteobacteria</taxon>
        <taxon>Rhodobacterales</taxon>
        <taxon>Paracoccaceae</taxon>
        <taxon>Paracoccus</taxon>
    </lineage>
</organism>
<dbReference type="eggNOG" id="COG4653">
    <property type="taxonomic scope" value="Bacteria"/>
</dbReference>
<gene>
    <name evidence="3" type="ORF">A6J80_05035</name>
</gene>
<dbReference type="Proteomes" id="UP000191257">
    <property type="component" value="Chromosome"/>
</dbReference>
<comment type="subcellular location">
    <subcellularLocation>
        <location evidence="1">Virion</location>
    </subcellularLocation>
</comment>
<evidence type="ECO:0000313" key="3">
    <source>
        <dbReference type="EMBL" id="ARC38423.1"/>
    </source>
</evidence>
<keyword evidence="4" id="KW-1185">Reference proteome</keyword>
<dbReference type="RefSeq" id="WP_080622765.1">
    <property type="nucleotide sequence ID" value="NZ_CAWMZI010000001.1"/>
</dbReference>